<keyword evidence="4" id="KW-1185">Reference proteome</keyword>
<reference evidence="4 5" key="1">
    <citation type="submission" date="2018-10" db="EMBL/GenBank/DDBJ databases">
        <title>Comamonadaceae CDC group NO-1 genome sequencing and assembly.</title>
        <authorList>
            <person name="Bernier A.-M."/>
            <person name="Bernard K."/>
        </authorList>
    </citation>
    <scope>NUCLEOTIDE SEQUENCE [LARGE SCALE GENOMIC DNA]</scope>
    <source>
        <strain evidence="2 4">NML161473</strain>
        <strain evidence="3 5">NML180581</strain>
    </source>
</reference>
<dbReference type="PANTHER" id="PTHR43473">
    <property type="entry name" value="MAGNESIUM-CHELATASE SUBUNIT CHLD, CHLOROPLASTIC"/>
    <property type="match status" value="1"/>
</dbReference>
<dbReference type="Proteomes" id="UP000267035">
    <property type="component" value="Unassembled WGS sequence"/>
</dbReference>
<feature type="domain" description="VWFA" evidence="1">
    <location>
        <begin position="30"/>
        <end position="185"/>
    </location>
</feature>
<protein>
    <submittedName>
        <fullName evidence="2">VWA domain-containing protein</fullName>
    </submittedName>
</protein>
<dbReference type="SUPFAM" id="SSF53300">
    <property type="entry name" value="vWA-like"/>
    <property type="match status" value="1"/>
</dbReference>
<evidence type="ECO:0000259" key="1">
    <source>
        <dbReference type="SMART" id="SM00327"/>
    </source>
</evidence>
<dbReference type="InterPro" id="IPR036465">
    <property type="entry name" value="vWFA_dom_sf"/>
</dbReference>
<dbReference type="EMBL" id="RDQL01000011">
    <property type="protein sequence ID" value="RMW98683.1"/>
    <property type="molecule type" value="Genomic_DNA"/>
</dbReference>
<dbReference type="PANTHER" id="PTHR43473:SF2">
    <property type="entry name" value="MAGNESIUM-CHELATASE SUBUNIT CHLD, CHLOROPLASTIC"/>
    <property type="match status" value="1"/>
</dbReference>
<evidence type="ECO:0000313" key="5">
    <source>
        <dbReference type="Proteomes" id="UP000281171"/>
    </source>
</evidence>
<accession>A0A3M6Q672</accession>
<name>A0A3M6Q672_9BURK</name>
<dbReference type="Pfam" id="PF13519">
    <property type="entry name" value="VWA_2"/>
    <property type="match status" value="1"/>
</dbReference>
<dbReference type="AlphaFoldDB" id="A0A3M6Q672"/>
<sequence>MDWPRTLIARGPQPLRAEHLRPRSRAAHTAALHCFVLDCSASMLAGARLARAKSVLAELLAQAYRWRDRIALIRFGGPGAAVHVPPRRAAALPQSWIAPIGGGGGTPLADALGQADALLHRHAQGPRWLWLLTDARTRATPARPAHAQRIVLIDFDDARPPLGRAAALADAWGPDVLCLPAAALCH</sequence>
<proteinExistence type="predicted"/>
<organism evidence="2 4">
    <name type="scientific">Allofranklinella schreckenbergeri</name>
    <dbReference type="NCBI Taxonomy" id="1076744"/>
    <lineage>
        <taxon>Bacteria</taxon>
        <taxon>Pseudomonadati</taxon>
        <taxon>Pseudomonadota</taxon>
        <taxon>Betaproteobacteria</taxon>
        <taxon>Burkholderiales</taxon>
        <taxon>Comamonadaceae</taxon>
        <taxon>Allofranklinella</taxon>
    </lineage>
</organism>
<evidence type="ECO:0000313" key="4">
    <source>
        <dbReference type="Proteomes" id="UP000267035"/>
    </source>
</evidence>
<gene>
    <name evidence="3" type="ORF">EBQ24_10770</name>
    <name evidence="2" type="ORF">EBQ25_08955</name>
</gene>
<accession>A0A3M6QVP8</accession>
<comment type="caution">
    <text evidence="2">The sequence shown here is derived from an EMBL/GenBank/DDBJ whole genome shotgun (WGS) entry which is preliminary data.</text>
</comment>
<dbReference type="Gene3D" id="3.40.50.410">
    <property type="entry name" value="von Willebrand factor, type A domain"/>
    <property type="match status" value="1"/>
</dbReference>
<dbReference type="EMBL" id="RDQK01000028">
    <property type="protein sequence ID" value="RMX06961.1"/>
    <property type="molecule type" value="Genomic_DNA"/>
</dbReference>
<evidence type="ECO:0000313" key="2">
    <source>
        <dbReference type="EMBL" id="RMW98683.1"/>
    </source>
</evidence>
<dbReference type="SMART" id="SM00327">
    <property type="entry name" value="VWA"/>
    <property type="match status" value="1"/>
</dbReference>
<evidence type="ECO:0000313" key="3">
    <source>
        <dbReference type="EMBL" id="RMX06961.1"/>
    </source>
</evidence>
<dbReference type="Proteomes" id="UP000281171">
    <property type="component" value="Unassembled WGS sequence"/>
</dbReference>
<dbReference type="InterPro" id="IPR002035">
    <property type="entry name" value="VWF_A"/>
</dbReference>